<dbReference type="EMBL" id="CAKOFQ010008343">
    <property type="protein sequence ID" value="CAH2013567.1"/>
    <property type="molecule type" value="Genomic_DNA"/>
</dbReference>
<evidence type="ECO:0000256" key="1">
    <source>
        <dbReference type="SAM" id="Coils"/>
    </source>
</evidence>
<evidence type="ECO:0000313" key="2">
    <source>
        <dbReference type="EMBL" id="CAH2013567.1"/>
    </source>
</evidence>
<proteinExistence type="predicted"/>
<comment type="caution">
    <text evidence="2">The sequence shown here is derived from an EMBL/GenBank/DDBJ whole genome shotgun (WGS) entry which is preliminary data.</text>
</comment>
<evidence type="ECO:0000313" key="3">
    <source>
        <dbReference type="Proteomes" id="UP001152888"/>
    </source>
</evidence>
<keyword evidence="1" id="KW-0175">Coiled coil</keyword>
<keyword evidence="3" id="KW-1185">Reference proteome</keyword>
<dbReference type="Proteomes" id="UP001152888">
    <property type="component" value="Unassembled WGS sequence"/>
</dbReference>
<feature type="non-terminal residue" evidence="2">
    <location>
        <position position="1"/>
    </location>
</feature>
<sequence length="265" mass="29456">DNEADLNKSALTALRAARVAIKRAGGRRKVNIPRIIPIPKTGGILPILPILGALGALGSLTGGAAAVAKTAIDVKNAKKQLAEAERHNRTIEAIALVVAKLCSQQLVTMEENSAQNLKLTHNYVHSADSFDMDEFLIGNDIFNNSTTIDVSPTAPANRNAGKDMQQLVNNYIEEQSSPTDDMVIVTHRKHVNNDELRIIGGYLRKVNRLCEKKFSEISRKLNKERKRLQTLKQKERTQLQKIKRLEKCEKFASKMTKRLKISAND</sequence>
<dbReference type="OrthoDB" id="6800746at2759"/>
<organism evidence="2 3">
    <name type="scientific">Acanthoscelides obtectus</name>
    <name type="common">Bean weevil</name>
    <name type="synonym">Bruchus obtectus</name>
    <dbReference type="NCBI Taxonomy" id="200917"/>
    <lineage>
        <taxon>Eukaryota</taxon>
        <taxon>Metazoa</taxon>
        <taxon>Ecdysozoa</taxon>
        <taxon>Arthropoda</taxon>
        <taxon>Hexapoda</taxon>
        <taxon>Insecta</taxon>
        <taxon>Pterygota</taxon>
        <taxon>Neoptera</taxon>
        <taxon>Endopterygota</taxon>
        <taxon>Coleoptera</taxon>
        <taxon>Polyphaga</taxon>
        <taxon>Cucujiformia</taxon>
        <taxon>Chrysomeloidea</taxon>
        <taxon>Chrysomelidae</taxon>
        <taxon>Bruchinae</taxon>
        <taxon>Bruchini</taxon>
        <taxon>Acanthoscelides</taxon>
    </lineage>
</organism>
<gene>
    <name evidence="2" type="ORF">ACAOBT_LOCUS33551</name>
</gene>
<feature type="coiled-coil region" evidence="1">
    <location>
        <begin position="67"/>
        <end position="94"/>
    </location>
</feature>
<protein>
    <submittedName>
        <fullName evidence="2">Uncharacterized protein</fullName>
    </submittedName>
</protein>
<dbReference type="AlphaFoldDB" id="A0A9P0MIH1"/>
<feature type="coiled-coil region" evidence="1">
    <location>
        <begin position="214"/>
        <end position="245"/>
    </location>
</feature>
<accession>A0A9P0MIH1</accession>
<reference evidence="2" key="1">
    <citation type="submission" date="2022-03" db="EMBL/GenBank/DDBJ databases">
        <authorList>
            <person name="Sayadi A."/>
        </authorList>
    </citation>
    <scope>NUCLEOTIDE SEQUENCE</scope>
</reference>
<name>A0A9P0MIH1_ACAOB</name>